<evidence type="ECO:0000256" key="1">
    <source>
        <dbReference type="PROSITE-ProRule" id="PRU00266"/>
    </source>
</evidence>
<proteinExistence type="predicted"/>
<evidence type="ECO:0000259" key="3">
    <source>
        <dbReference type="PROSITE" id="PS50137"/>
    </source>
</evidence>
<dbReference type="CDD" id="cd10845">
    <property type="entry name" value="DSRM_RNAse_III_family"/>
    <property type="match status" value="1"/>
</dbReference>
<sequence length="690" mass="76553">MRRIFIRIHGAPQSSVYLIKDDATWSDVCMDVRTRLDEFGFSNLSVPAEGLSALYAMHGQSESVFAPSAVASATVKEDEIVKFMFSSSPTLQSLDAARPQGQLPVPRSLEPESLPSEKSTKLYVWANIENLVSQLLVLASHIENSSHPHCLLLIVCSTVEAFALSRVLMRLQVRAASVNTVAEVSDLSFLSSVHRVLCIPSCWISSAVSAQFPTVVFLSREIRLQICGNPDFADIEERCALMHFEFLDEHSSASKLETFAAGRSPLSISVLRRVPSQGNVHACLLAPWQESVIREITTFHFSLCAWLTEQSLSLDLLSKNCGARLWEELCHHAEKCAILFFQRPDFARVFRVLRILSHLMRIVNESNALVTLNFLDAMKRKCDSEFPSGTDDGDKICRWLSSVFTALVHALESVPHSQPPSPRCELLAKFAAEYMSSHPKEYVLLVLSSSAVSQYLSFAFPGVLSPSSRLIHFVSAYPIVSDGSLTREQLQCHTIIRFDCLGPASVLDSIPCLDRVSDAKTVILESHIHDVHQREESLKARILQHTSPIPSLYDASLLVSSSPSSVKRRKRDLEDAQPPAPAASLQQATQEPSEHALASAKTNLYLYLNKYNLPMPKYEVVESFGPAHKKRFRVRVMHGEHDFVCEGSSVKNAERRGAHSLLEAFYGAASSAPLTTLSVELKHQYTAPPS</sequence>
<evidence type="ECO:0000256" key="2">
    <source>
        <dbReference type="SAM" id="MobiDB-lite"/>
    </source>
</evidence>
<dbReference type="Gene3D" id="3.30.160.20">
    <property type="match status" value="1"/>
</dbReference>
<dbReference type="PROSITE" id="PS50137">
    <property type="entry name" value="DS_RBD"/>
    <property type="match status" value="1"/>
</dbReference>
<comment type="caution">
    <text evidence="4">The sequence shown here is derived from an EMBL/GenBank/DDBJ whole genome shotgun (WGS) entry which is preliminary data.</text>
</comment>
<dbReference type="EMBL" id="VRVR01000025">
    <property type="protein sequence ID" value="KAF0852609.1"/>
    <property type="molecule type" value="Genomic_DNA"/>
</dbReference>
<dbReference type="Pfam" id="PF00035">
    <property type="entry name" value="dsrm"/>
    <property type="match status" value="1"/>
</dbReference>
<dbReference type="SUPFAM" id="SSF54768">
    <property type="entry name" value="dsRNA-binding domain-like"/>
    <property type="match status" value="1"/>
</dbReference>
<dbReference type="SMART" id="SM00358">
    <property type="entry name" value="DSRM"/>
    <property type="match status" value="1"/>
</dbReference>
<dbReference type="OrthoDB" id="10037267at2759"/>
<dbReference type="GO" id="GO:0003723">
    <property type="term" value="F:RNA binding"/>
    <property type="evidence" value="ECO:0007669"/>
    <property type="project" value="UniProtKB-UniRule"/>
</dbReference>
<keyword evidence="1" id="KW-0694">RNA-binding</keyword>
<protein>
    <submittedName>
        <fullName evidence="4">Mitochondrial C-terminal double-stranded RNA binding motif (DSRM)-containing protein</fullName>
    </submittedName>
</protein>
<dbReference type="AlphaFoldDB" id="A0A8K0AHH4"/>
<organism evidence="4 5">
    <name type="scientific">Andalucia godoyi</name>
    <name type="common">Flagellate</name>
    <dbReference type="NCBI Taxonomy" id="505711"/>
    <lineage>
        <taxon>Eukaryota</taxon>
        <taxon>Discoba</taxon>
        <taxon>Jakobida</taxon>
        <taxon>Andalucina</taxon>
        <taxon>Andaluciidae</taxon>
        <taxon>Andalucia</taxon>
    </lineage>
</organism>
<feature type="domain" description="DRBM" evidence="3">
    <location>
        <begin position="599"/>
        <end position="667"/>
    </location>
</feature>
<dbReference type="Proteomes" id="UP000799049">
    <property type="component" value="Unassembled WGS sequence"/>
</dbReference>
<accession>A0A8K0AHH4</accession>
<reference evidence="4" key="1">
    <citation type="submission" date="2019-09" db="EMBL/GenBank/DDBJ databases">
        <title>The Mitochondrial Proteome of the Jakobid, Andalucia godoyi, a Protist With the Most Gene-Rich and Bacteria-Like Mitochondrial Genome.</title>
        <authorList>
            <person name="Gray M.W."/>
            <person name="Burger G."/>
            <person name="Derelle R."/>
            <person name="Klimes V."/>
            <person name="Leger M."/>
            <person name="Sarrasin M."/>
            <person name="Vlcek C."/>
            <person name="Roger A.J."/>
            <person name="Elias M."/>
            <person name="Lang B.F."/>
        </authorList>
    </citation>
    <scope>NUCLEOTIDE SEQUENCE</scope>
    <source>
        <strain evidence="4">And28</strain>
    </source>
</reference>
<dbReference type="InterPro" id="IPR014720">
    <property type="entry name" value="dsRBD_dom"/>
</dbReference>
<gene>
    <name evidence="4" type="ORF">ANDGO_05166</name>
</gene>
<evidence type="ECO:0000313" key="5">
    <source>
        <dbReference type="Proteomes" id="UP000799049"/>
    </source>
</evidence>
<feature type="region of interest" description="Disordered" evidence="2">
    <location>
        <begin position="567"/>
        <end position="594"/>
    </location>
</feature>
<evidence type="ECO:0000313" key="4">
    <source>
        <dbReference type="EMBL" id="KAF0852609.1"/>
    </source>
</evidence>
<name>A0A8K0AHH4_ANDGO</name>
<keyword evidence="5" id="KW-1185">Reference proteome</keyword>